<name>A0A8H7S6F2_9FUNG</name>
<dbReference type="AlphaFoldDB" id="A0A8H7S6F2"/>
<feature type="region of interest" description="Disordered" evidence="1">
    <location>
        <begin position="1"/>
        <end position="20"/>
    </location>
</feature>
<dbReference type="EMBL" id="JAEPRB010000082">
    <property type="protein sequence ID" value="KAG2222451.1"/>
    <property type="molecule type" value="Genomic_DNA"/>
</dbReference>
<accession>A0A8H7S6F2</accession>
<reference evidence="2 3" key="1">
    <citation type="submission" date="2020-12" db="EMBL/GenBank/DDBJ databases">
        <title>Metabolic potential, ecology and presence of endohyphal bacteria is reflected in genomic diversity of Mucoromycotina.</title>
        <authorList>
            <person name="Muszewska A."/>
            <person name="Okrasinska A."/>
            <person name="Steczkiewicz K."/>
            <person name="Drgas O."/>
            <person name="Orlowska M."/>
            <person name="Perlinska-Lenart U."/>
            <person name="Aleksandrzak-Piekarczyk T."/>
            <person name="Szatraj K."/>
            <person name="Zielenkiewicz U."/>
            <person name="Pilsyk S."/>
            <person name="Malc E."/>
            <person name="Mieczkowski P."/>
            <person name="Kruszewska J.S."/>
            <person name="Biernat P."/>
            <person name="Pawlowska J."/>
        </authorList>
    </citation>
    <scope>NUCLEOTIDE SEQUENCE [LARGE SCALE GENOMIC DNA]</scope>
    <source>
        <strain evidence="2 3">CBS 142.35</strain>
    </source>
</reference>
<proteinExistence type="predicted"/>
<comment type="caution">
    <text evidence="2">The sequence shown here is derived from an EMBL/GenBank/DDBJ whole genome shotgun (WGS) entry which is preliminary data.</text>
</comment>
<dbReference type="OrthoDB" id="2289862at2759"/>
<gene>
    <name evidence="2" type="ORF">INT45_013364</name>
</gene>
<evidence type="ECO:0000256" key="1">
    <source>
        <dbReference type="SAM" id="MobiDB-lite"/>
    </source>
</evidence>
<evidence type="ECO:0000313" key="2">
    <source>
        <dbReference type="EMBL" id="KAG2222451.1"/>
    </source>
</evidence>
<protein>
    <submittedName>
        <fullName evidence="2">Uncharacterized protein</fullName>
    </submittedName>
</protein>
<sequence length="144" mass="17237">MLLPTFSTAPTSLPSPEEESIYESITTTTTTNQEAMLKSFVISTKKNTQYNQINDLLHQIHVMRYGDPELRERWWEQEQQRQQEEYNHHYNYQQQQQQQQLKQEIQMNEYIQQGGREEETGTIYESANATLRQAFLQRHHHHAV</sequence>
<feature type="compositionally biased region" description="Polar residues" evidence="1">
    <location>
        <begin position="1"/>
        <end position="11"/>
    </location>
</feature>
<dbReference type="Proteomes" id="UP000646827">
    <property type="component" value="Unassembled WGS sequence"/>
</dbReference>
<evidence type="ECO:0000313" key="3">
    <source>
        <dbReference type="Proteomes" id="UP000646827"/>
    </source>
</evidence>
<keyword evidence="3" id="KW-1185">Reference proteome</keyword>
<organism evidence="2 3">
    <name type="scientific">Circinella minor</name>
    <dbReference type="NCBI Taxonomy" id="1195481"/>
    <lineage>
        <taxon>Eukaryota</taxon>
        <taxon>Fungi</taxon>
        <taxon>Fungi incertae sedis</taxon>
        <taxon>Mucoromycota</taxon>
        <taxon>Mucoromycotina</taxon>
        <taxon>Mucoromycetes</taxon>
        <taxon>Mucorales</taxon>
        <taxon>Lichtheimiaceae</taxon>
        <taxon>Circinella</taxon>
    </lineage>
</organism>